<evidence type="ECO:0000313" key="4">
    <source>
        <dbReference type="EMBL" id="MBD3719910.1"/>
    </source>
</evidence>
<dbReference type="EMBL" id="JACXTH010000002">
    <property type="protein sequence ID" value="MBD3704878.1"/>
    <property type="molecule type" value="Genomic_DNA"/>
</dbReference>
<evidence type="ECO:0000313" key="1">
    <source>
        <dbReference type="EMBL" id="MBD3704878.1"/>
    </source>
</evidence>
<dbReference type="Proteomes" id="UP000609027">
    <property type="component" value="Unassembled WGS sequence"/>
</dbReference>
<dbReference type="EMBL" id="JACXSX010000001">
    <property type="protein sequence ID" value="MBD3743716.1"/>
    <property type="molecule type" value="Genomic_DNA"/>
</dbReference>
<dbReference type="Proteomes" id="UP000623974">
    <property type="component" value="Unassembled WGS sequence"/>
</dbReference>
<gene>
    <name evidence="3" type="ORF">IE979_24215</name>
    <name evidence="6" type="ORF">IE980_08215</name>
    <name evidence="4" type="ORF">IE988_12465</name>
    <name evidence="1" type="ORF">IE990_26485</name>
    <name evidence="5" type="ORF">IE992_09190</name>
    <name evidence="2" type="ORF">IE996_12340</name>
</gene>
<dbReference type="EMBL" id="JACXTN010000001">
    <property type="protein sequence ID" value="MBD3709323.1"/>
    <property type="molecule type" value="Genomic_DNA"/>
</dbReference>
<sequence>MKDIPDGTIGYAAIIQKEDDFLEFKCPHFIELGDSRRFLNIEVSEADGAH</sequence>
<proteinExistence type="predicted"/>
<evidence type="ECO:0000313" key="5">
    <source>
        <dbReference type="EMBL" id="MBD3721023.1"/>
    </source>
</evidence>
<dbReference type="Proteomes" id="UP000639195">
    <property type="component" value="Unassembled WGS sequence"/>
</dbReference>
<reference evidence="2" key="1">
    <citation type="submission" date="2020-07" db="EMBL/GenBank/DDBJ databases">
        <title>Clinical and genomic characterization of carbapenemase-producing Enterobacterales causing secondary infections during the COVID-19 crisis at a New York City hospital.</title>
        <authorList>
            <person name="Gomez-Simmonds A."/>
            <person name="Annavajhala M.K."/>
            <person name="Uhlemann A.-C."/>
        </authorList>
    </citation>
    <scope>NUCLEOTIDE SEQUENCE</scope>
    <source>
        <strain evidence="3">KP1827</strain>
        <strain evidence="6">KP1828</strain>
        <strain evidence="4">NK1594</strain>
        <strain evidence="1">NK1596</strain>
        <strain evidence="5">NK1607</strain>
        <strain evidence="2">NK1677</strain>
    </source>
</reference>
<organism evidence="2 7">
    <name type="scientific">Klebsiella pneumoniae</name>
    <dbReference type="NCBI Taxonomy" id="573"/>
    <lineage>
        <taxon>Bacteria</taxon>
        <taxon>Pseudomonadati</taxon>
        <taxon>Pseudomonadota</taxon>
        <taxon>Gammaproteobacteria</taxon>
        <taxon>Enterobacterales</taxon>
        <taxon>Enterobacteriaceae</taxon>
        <taxon>Klebsiella/Raoultella group</taxon>
        <taxon>Klebsiella</taxon>
        <taxon>Klebsiella pneumoniae complex</taxon>
    </lineage>
</organism>
<dbReference type="Proteomes" id="UP000616340">
    <property type="component" value="Unassembled WGS sequence"/>
</dbReference>
<dbReference type="EMBL" id="JACXTJ010000001">
    <property type="protein sequence ID" value="MBD3721023.1"/>
    <property type="molecule type" value="Genomic_DNA"/>
</dbReference>
<dbReference type="AlphaFoldDB" id="A0A927DPH4"/>
<comment type="caution">
    <text evidence="2">The sequence shown here is derived from an EMBL/GenBank/DDBJ whole genome shotgun (WGS) entry which is preliminary data.</text>
</comment>
<dbReference type="Proteomes" id="UP000622731">
    <property type="component" value="Unassembled WGS sequence"/>
</dbReference>
<evidence type="ECO:0000313" key="6">
    <source>
        <dbReference type="EMBL" id="MBD3743716.1"/>
    </source>
</evidence>
<dbReference type="EMBL" id="JACXSW010000013">
    <property type="protein sequence ID" value="MBD3716384.1"/>
    <property type="molecule type" value="Genomic_DNA"/>
</dbReference>
<evidence type="ECO:0000313" key="2">
    <source>
        <dbReference type="EMBL" id="MBD3709323.1"/>
    </source>
</evidence>
<name>A0A927DPH4_KLEPN</name>
<dbReference type="EMBL" id="JACXTF010000001">
    <property type="protein sequence ID" value="MBD3719910.1"/>
    <property type="molecule type" value="Genomic_DNA"/>
</dbReference>
<dbReference type="Proteomes" id="UP000652007">
    <property type="component" value="Unassembled WGS sequence"/>
</dbReference>
<evidence type="ECO:0000313" key="7">
    <source>
        <dbReference type="Proteomes" id="UP000616340"/>
    </source>
</evidence>
<evidence type="ECO:0000313" key="3">
    <source>
        <dbReference type="EMBL" id="MBD3716384.1"/>
    </source>
</evidence>
<protein>
    <submittedName>
        <fullName evidence="2">Uncharacterized protein</fullName>
    </submittedName>
</protein>
<accession>A0A927DPH4</accession>